<comment type="catalytic activity">
    <reaction evidence="1 8">
        <text>malonyl-[ACP] + S-adenosyl-L-methionine = malonyl-[ACP] methyl ester + S-adenosyl-L-homocysteine</text>
        <dbReference type="Rhea" id="RHEA:17105"/>
        <dbReference type="Rhea" id="RHEA-COMP:9623"/>
        <dbReference type="Rhea" id="RHEA-COMP:9954"/>
        <dbReference type="ChEBI" id="CHEBI:57856"/>
        <dbReference type="ChEBI" id="CHEBI:59789"/>
        <dbReference type="ChEBI" id="CHEBI:78449"/>
        <dbReference type="ChEBI" id="CHEBI:78845"/>
        <dbReference type="EC" id="2.1.1.197"/>
    </reaction>
</comment>
<dbReference type="KEGG" id="cnt:JT31_06000"/>
<dbReference type="EMBL" id="CP009451">
    <property type="protein sequence ID" value="AIR04186.1"/>
    <property type="molecule type" value="Genomic_DNA"/>
</dbReference>
<dbReference type="GO" id="GO:0008757">
    <property type="term" value="F:S-adenosylmethionine-dependent methyltransferase activity"/>
    <property type="evidence" value="ECO:0007669"/>
    <property type="project" value="InterPro"/>
</dbReference>
<accession>A0A089PYW9</accession>
<evidence type="ECO:0000256" key="7">
    <source>
        <dbReference type="ARBA" id="ARBA00022756"/>
    </source>
</evidence>
<dbReference type="GO" id="GO:0032259">
    <property type="term" value="P:methylation"/>
    <property type="evidence" value="ECO:0007669"/>
    <property type="project" value="UniProtKB-KW"/>
</dbReference>
<dbReference type="NCBIfam" id="TIGR02072">
    <property type="entry name" value="BioC"/>
    <property type="match status" value="1"/>
</dbReference>
<dbReference type="NCBIfam" id="NF007610">
    <property type="entry name" value="PRK10258.1"/>
    <property type="match status" value="1"/>
</dbReference>
<dbReference type="PANTHER" id="PTHR43591">
    <property type="entry name" value="METHYLTRANSFERASE"/>
    <property type="match status" value="1"/>
</dbReference>
<organism evidence="10 11">
    <name type="scientific">Cedecea neteri</name>
    <dbReference type="NCBI Taxonomy" id="158822"/>
    <lineage>
        <taxon>Bacteria</taxon>
        <taxon>Pseudomonadati</taxon>
        <taxon>Pseudomonadota</taxon>
        <taxon>Gammaproteobacteria</taxon>
        <taxon>Enterobacterales</taxon>
        <taxon>Enterobacteriaceae</taxon>
        <taxon>Cedecea</taxon>
    </lineage>
</organism>
<dbReference type="GO" id="GO:0010340">
    <property type="term" value="F:carboxyl-O-methyltransferase activity"/>
    <property type="evidence" value="ECO:0007669"/>
    <property type="project" value="UniProtKB-UniRule"/>
</dbReference>
<evidence type="ECO:0000256" key="1">
    <source>
        <dbReference type="ARBA" id="ARBA00000852"/>
    </source>
</evidence>
<dbReference type="GO" id="GO:0009102">
    <property type="term" value="P:biotin biosynthetic process"/>
    <property type="evidence" value="ECO:0007669"/>
    <property type="project" value="UniProtKB-UniRule"/>
</dbReference>
<name>A0A089PYW9_9ENTR</name>
<dbReference type="Pfam" id="PF08241">
    <property type="entry name" value="Methyltransf_11"/>
    <property type="match status" value="1"/>
</dbReference>
<comment type="function">
    <text evidence="8">Converts the free carboxyl group of a malonyl-thioester to its methyl ester by transfer of a methyl group from S-adenosyl-L-methionine (SAM). It allows to synthesize pimeloyl-ACP via the fatty acid synthetic pathway.</text>
</comment>
<evidence type="ECO:0000256" key="4">
    <source>
        <dbReference type="ARBA" id="ARBA00022603"/>
    </source>
</evidence>
<evidence type="ECO:0000256" key="5">
    <source>
        <dbReference type="ARBA" id="ARBA00022679"/>
    </source>
</evidence>
<evidence type="ECO:0000256" key="3">
    <source>
        <dbReference type="ARBA" id="ARBA00012327"/>
    </source>
</evidence>
<keyword evidence="6 8" id="KW-0949">S-adenosyl-L-methionine</keyword>
<comment type="similarity">
    <text evidence="8">Belongs to the methyltransferase superfamily.</text>
</comment>
<evidence type="ECO:0000259" key="9">
    <source>
        <dbReference type="Pfam" id="PF08241"/>
    </source>
</evidence>
<gene>
    <name evidence="8" type="primary">bioC</name>
    <name evidence="10" type="ORF">JT31_06000</name>
</gene>
<dbReference type="InterPro" id="IPR011814">
    <property type="entry name" value="BioC"/>
</dbReference>
<dbReference type="Gene3D" id="3.40.50.150">
    <property type="entry name" value="Vaccinia Virus protein VP39"/>
    <property type="match status" value="1"/>
</dbReference>
<keyword evidence="5 8" id="KW-0808">Transferase</keyword>
<keyword evidence="7 8" id="KW-0093">Biotin biosynthesis</keyword>
<dbReference type="GO" id="GO:0102130">
    <property type="term" value="F:malonyl-CoA methyltransferase activity"/>
    <property type="evidence" value="ECO:0007669"/>
    <property type="project" value="UniProtKB-EC"/>
</dbReference>
<dbReference type="InterPro" id="IPR029063">
    <property type="entry name" value="SAM-dependent_MTases_sf"/>
</dbReference>
<dbReference type="PANTHER" id="PTHR43591:SF99">
    <property type="entry name" value="OS06G0646000 PROTEIN"/>
    <property type="match status" value="1"/>
</dbReference>
<dbReference type="Proteomes" id="UP000029481">
    <property type="component" value="Chromosome"/>
</dbReference>
<evidence type="ECO:0000313" key="10">
    <source>
        <dbReference type="EMBL" id="AIR04186.1"/>
    </source>
</evidence>
<dbReference type="CDD" id="cd02440">
    <property type="entry name" value="AdoMet_MTases"/>
    <property type="match status" value="1"/>
</dbReference>
<feature type="domain" description="Methyltransferase type 11" evidence="9">
    <location>
        <begin position="48"/>
        <end position="139"/>
    </location>
</feature>
<evidence type="ECO:0000256" key="6">
    <source>
        <dbReference type="ARBA" id="ARBA00022691"/>
    </source>
</evidence>
<keyword evidence="4 8" id="KW-0489">Methyltransferase</keyword>
<evidence type="ECO:0000256" key="2">
    <source>
        <dbReference type="ARBA" id="ARBA00004746"/>
    </source>
</evidence>
<dbReference type="RefSeq" id="WP_038474473.1">
    <property type="nucleotide sequence ID" value="NZ_CP009451.1"/>
</dbReference>
<dbReference type="InterPro" id="IPR013216">
    <property type="entry name" value="Methyltransf_11"/>
</dbReference>
<protein>
    <recommendedName>
        <fullName evidence="3 8">Malonyl-[acyl-carrier protein] O-methyltransferase</fullName>
        <shortName evidence="8">Malonyl-ACP O-methyltransferase</shortName>
        <ecNumber evidence="3 8">2.1.1.197</ecNumber>
    </recommendedName>
    <alternativeName>
        <fullName evidence="8">Biotin synthesis protein BioC</fullName>
    </alternativeName>
</protein>
<dbReference type="EC" id="2.1.1.197" evidence="3 8"/>
<proteinExistence type="inferred from homology"/>
<dbReference type="SUPFAM" id="SSF53335">
    <property type="entry name" value="S-adenosyl-L-methionine-dependent methyltransferases"/>
    <property type="match status" value="1"/>
</dbReference>
<dbReference type="AlphaFoldDB" id="A0A089PYW9"/>
<dbReference type="UniPathway" id="UPA00078"/>
<sequence>MTQLVDKASVAAAFGRAAGSYERFADLQRTCGDYLLEGLHGRRASSVLDAGCGTGWYSRIWREKGSDVLALDISKAMLEQCQKTRSAHRFLEGDIESIPLANEQVDLVWSNLAVQWCSDLRQGLSELYRVAKPDGCIAFTTLAAGSLPELQQAWRGVDERAHANQFLSVTEIEQACSLWRTALTCRTVSQQFPDVMSAMRSLKGVGATHLHEGRKNTLMTRGQLNRLSETWPKQDGQFSLSWQIIFGVIERD</sequence>
<dbReference type="HAMAP" id="MF_00835">
    <property type="entry name" value="BioC"/>
    <property type="match status" value="1"/>
</dbReference>
<keyword evidence="11" id="KW-1185">Reference proteome</keyword>
<reference evidence="10 11" key="1">
    <citation type="submission" date="2014-09" db="EMBL/GenBank/DDBJ databases">
        <title>Cedecea neteri SSMD04 Genome Sequencing.</title>
        <authorList>
            <person name="Tan J.-Y."/>
        </authorList>
    </citation>
    <scope>NUCLEOTIDE SEQUENCE [LARGE SCALE GENOMIC DNA]</scope>
    <source>
        <strain evidence="10 11">SSMD04</strain>
    </source>
</reference>
<evidence type="ECO:0000313" key="11">
    <source>
        <dbReference type="Proteomes" id="UP000029481"/>
    </source>
</evidence>
<dbReference type="OrthoDB" id="9760689at2"/>
<evidence type="ECO:0000256" key="8">
    <source>
        <dbReference type="HAMAP-Rule" id="MF_00835"/>
    </source>
</evidence>
<comment type="pathway">
    <text evidence="2 8">Cofactor biosynthesis; biotin biosynthesis.</text>
</comment>